<dbReference type="NCBIfam" id="TIGR00488">
    <property type="entry name" value="bis(5'-nucleosyl)-tetraphosphatase (symmetrical) YqeK"/>
    <property type="match status" value="1"/>
</dbReference>
<dbReference type="Pfam" id="PF01966">
    <property type="entry name" value="HD"/>
    <property type="match status" value="1"/>
</dbReference>
<comment type="catalytic activity">
    <reaction evidence="6">
        <text>P(1),P(4)-bis(5'-adenosyl) tetraphosphate + H2O = 2 ADP + 2 H(+)</text>
        <dbReference type="Rhea" id="RHEA:24252"/>
        <dbReference type="ChEBI" id="CHEBI:15377"/>
        <dbReference type="ChEBI" id="CHEBI:15378"/>
        <dbReference type="ChEBI" id="CHEBI:58141"/>
        <dbReference type="ChEBI" id="CHEBI:456216"/>
        <dbReference type="EC" id="3.6.1.41"/>
    </reaction>
</comment>
<keyword evidence="5" id="KW-0408">Iron</keyword>
<keyword evidence="9" id="KW-1185">Reference proteome</keyword>
<evidence type="ECO:0000256" key="6">
    <source>
        <dbReference type="ARBA" id="ARBA00049417"/>
    </source>
</evidence>
<dbReference type="SMART" id="SM00471">
    <property type="entry name" value="HDc"/>
    <property type="match status" value="1"/>
</dbReference>
<name>A0A0B7MCP7_9FIRM</name>
<dbReference type="InterPro" id="IPR051094">
    <property type="entry name" value="Diverse_Catalytic_Enzymes"/>
</dbReference>
<keyword evidence="4 8" id="KW-0378">Hydrolase</keyword>
<dbReference type="EC" id="3.6.1.41" evidence="1"/>
<evidence type="ECO:0000256" key="2">
    <source>
        <dbReference type="ARBA" id="ARBA00022723"/>
    </source>
</evidence>
<dbReference type="GO" id="GO:0008803">
    <property type="term" value="F:bis(5'-nucleosyl)-tetraphosphatase (symmetrical) activity"/>
    <property type="evidence" value="ECO:0007669"/>
    <property type="project" value="UniProtKB-EC"/>
</dbReference>
<proteinExistence type="predicted"/>
<dbReference type="OrthoDB" id="5295945at2"/>
<evidence type="ECO:0000313" key="8">
    <source>
        <dbReference type="EMBL" id="CEO88304.1"/>
    </source>
</evidence>
<dbReference type="SUPFAM" id="SSF109604">
    <property type="entry name" value="HD-domain/PDEase-like"/>
    <property type="match status" value="1"/>
</dbReference>
<dbReference type="PANTHER" id="PTHR35795">
    <property type="entry name" value="SLR1885 PROTEIN"/>
    <property type="match status" value="1"/>
</dbReference>
<dbReference type="AlphaFoldDB" id="A0A0B7MCP7"/>
<dbReference type="InterPro" id="IPR006674">
    <property type="entry name" value="HD_domain"/>
</dbReference>
<evidence type="ECO:0000259" key="7">
    <source>
        <dbReference type="SMART" id="SM00471"/>
    </source>
</evidence>
<sequence>MQEYESILRGNLTESRYDHVCAVSTCAGELADLHGLDRGKAELAGLLHDYARDLPADDLLRIGRARKLITCKIEEQLPVLLHGPVGAILIEDELGINDAQVLEAVALHTLAGPAMGKLAQVIYIADLIAEGRDFSAIGYLRNTARENLNEALLECIASTIGYCLERRWIIHPQTIEAWNFYSYGNREEGI</sequence>
<dbReference type="GO" id="GO:0000166">
    <property type="term" value="F:nucleotide binding"/>
    <property type="evidence" value="ECO:0007669"/>
    <property type="project" value="UniProtKB-KW"/>
</dbReference>
<feature type="domain" description="HD/PDEase" evidence="7">
    <location>
        <begin position="12"/>
        <end position="140"/>
    </location>
</feature>
<evidence type="ECO:0000256" key="4">
    <source>
        <dbReference type="ARBA" id="ARBA00022801"/>
    </source>
</evidence>
<accession>A0A0B7MCP7</accession>
<organism evidence="8 9">
    <name type="scientific">Syntrophaceticus schinkii</name>
    <dbReference type="NCBI Taxonomy" id="499207"/>
    <lineage>
        <taxon>Bacteria</taxon>
        <taxon>Bacillati</taxon>
        <taxon>Bacillota</taxon>
        <taxon>Clostridia</taxon>
        <taxon>Thermoanaerobacterales</taxon>
        <taxon>Thermoanaerobacterales Family III. Incertae Sedis</taxon>
        <taxon>Syntrophaceticus</taxon>
    </lineage>
</organism>
<dbReference type="GO" id="GO:0046872">
    <property type="term" value="F:metal ion binding"/>
    <property type="evidence" value="ECO:0007669"/>
    <property type="project" value="UniProtKB-KW"/>
</dbReference>
<dbReference type="InterPro" id="IPR003607">
    <property type="entry name" value="HD/PDEase_dom"/>
</dbReference>
<evidence type="ECO:0000256" key="1">
    <source>
        <dbReference type="ARBA" id="ARBA00012506"/>
    </source>
</evidence>
<dbReference type="RefSeq" id="WP_044664495.1">
    <property type="nucleotide sequence ID" value="NZ_CDRZ01000079.1"/>
</dbReference>
<dbReference type="PANTHER" id="PTHR35795:SF1">
    <property type="entry name" value="BIS(5'-NUCLEOSYL)-TETRAPHOSPHATASE, SYMMETRICAL"/>
    <property type="match status" value="1"/>
</dbReference>
<evidence type="ECO:0000256" key="5">
    <source>
        <dbReference type="ARBA" id="ARBA00023004"/>
    </source>
</evidence>
<evidence type="ECO:0000256" key="3">
    <source>
        <dbReference type="ARBA" id="ARBA00022741"/>
    </source>
</evidence>
<dbReference type="EMBL" id="CDRZ01000079">
    <property type="protein sequence ID" value="CEO88304.1"/>
    <property type="molecule type" value="Genomic_DNA"/>
</dbReference>
<dbReference type="InterPro" id="IPR005249">
    <property type="entry name" value="YqeK"/>
</dbReference>
<evidence type="ECO:0000313" key="9">
    <source>
        <dbReference type="Proteomes" id="UP000046155"/>
    </source>
</evidence>
<dbReference type="Proteomes" id="UP000046155">
    <property type="component" value="Unassembled WGS sequence"/>
</dbReference>
<gene>
    <name evidence="8" type="ORF">SSCH_170038</name>
</gene>
<dbReference type="CDD" id="cd00077">
    <property type="entry name" value="HDc"/>
    <property type="match status" value="1"/>
</dbReference>
<reference evidence="9" key="1">
    <citation type="submission" date="2015-01" db="EMBL/GenBank/DDBJ databases">
        <authorList>
            <person name="Manzoor Shahid"/>
            <person name="Zubair Saima"/>
        </authorList>
    </citation>
    <scope>NUCLEOTIDE SEQUENCE [LARGE SCALE GENOMIC DNA]</scope>
    <source>
        <strain evidence="9">Sp3</strain>
    </source>
</reference>
<dbReference type="Gene3D" id="1.10.3210.10">
    <property type="entry name" value="Hypothetical protein af1432"/>
    <property type="match status" value="1"/>
</dbReference>
<protein>
    <recommendedName>
        <fullName evidence="1">bis(5'-nucleosyl)-tetraphosphatase (symmetrical)</fullName>
        <ecNumber evidence="1">3.6.1.41</ecNumber>
    </recommendedName>
</protein>
<keyword evidence="2" id="KW-0479">Metal-binding</keyword>
<keyword evidence="3" id="KW-0547">Nucleotide-binding</keyword>